<name>A0A7G9SF29_9SPHN</name>
<organism evidence="1 2">
    <name type="scientific">Sphingomonas lutea</name>
    <dbReference type="NCBI Taxonomy" id="1045317"/>
    <lineage>
        <taxon>Bacteria</taxon>
        <taxon>Pseudomonadati</taxon>
        <taxon>Pseudomonadota</taxon>
        <taxon>Alphaproteobacteria</taxon>
        <taxon>Sphingomonadales</taxon>
        <taxon>Sphingomonadaceae</taxon>
        <taxon>Sphingomonas</taxon>
    </lineage>
</organism>
<protein>
    <submittedName>
        <fullName evidence="1">Uncharacterized protein</fullName>
    </submittedName>
</protein>
<sequence>MHPVSLICRNAPGEAVDLVERFFHEARLDTRLFVFGSDPDKNAEVAAELAEVSLGAAGGLEVWLVPSAFTRIEQEGQETAMEARAFLGLPNSEKASQRLLILLDDDELSPATVHVLRLSDLVGGRISPDEFRARLQEIQNTTGPKPKS</sequence>
<dbReference type="KEGG" id="slut:H9L13_06870"/>
<proteinExistence type="predicted"/>
<accession>A0A7G9SF29</accession>
<evidence type="ECO:0000313" key="1">
    <source>
        <dbReference type="EMBL" id="QNN66454.1"/>
    </source>
</evidence>
<dbReference type="EMBL" id="CP060718">
    <property type="protein sequence ID" value="QNN66454.1"/>
    <property type="molecule type" value="Genomic_DNA"/>
</dbReference>
<dbReference type="AlphaFoldDB" id="A0A7G9SF29"/>
<dbReference type="Proteomes" id="UP000515971">
    <property type="component" value="Chromosome"/>
</dbReference>
<gene>
    <name evidence="1" type="ORF">H9L13_06870</name>
</gene>
<reference evidence="1 2" key="1">
    <citation type="submission" date="2020-08" db="EMBL/GenBank/DDBJ databases">
        <title>Genome sequence of Sphingomonas lutea KCTC 23642T.</title>
        <authorList>
            <person name="Hyun D.-W."/>
            <person name="Bae J.-W."/>
        </authorList>
    </citation>
    <scope>NUCLEOTIDE SEQUENCE [LARGE SCALE GENOMIC DNA]</scope>
    <source>
        <strain evidence="1 2">KCTC 23642</strain>
    </source>
</reference>
<dbReference type="RefSeq" id="WP_187537046.1">
    <property type="nucleotide sequence ID" value="NZ_BAABJT010000001.1"/>
</dbReference>
<keyword evidence="2" id="KW-1185">Reference proteome</keyword>
<evidence type="ECO:0000313" key="2">
    <source>
        <dbReference type="Proteomes" id="UP000515971"/>
    </source>
</evidence>